<keyword evidence="2" id="KW-1185">Reference proteome</keyword>
<evidence type="ECO:0000313" key="2">
    <source>
        <dbReference type="Proteomes" id="UP001497482"/>
    </source>
</evidence>
<reference evidence="1 2" key="1">
    <citation type="submission" date="2024-04" db="EMBL/GenBank/DDBJ databases">
        <authorList>
            <person name="Waldvogel A.-M."/>
            <person name="Schoenle A."/>
        </authorList>
    </citation>
    <scope>NUCLEOTIDE SEQUENCE [LARGE SCALE GENOMIC DNA]</scope>
</reference>
<evidence type="ECO:0000313" key="1">
    <source>
        <dbReference type="EMBL" id="CAL1569663.1"/>
    </source>
</evidence>
<dbReference type="Proteomes" id="UP001497482">
    <property type="component" value="Chromosome 1"/>
</dbReference>
<dbReference type="EMBL" id="OZ035823">
    <property type="protein sequence ID" value="CAL1569663.1"/>
    <property type="molecule type" value="Genomic_DNA"/>
</dbReference>
<gene>
    <name evidence="1" type="ORF">KC01_LOCUS2064</name>
</gene>
<accession>A0AAV2J074</accession>
<sequence length="79" mass="8000">MGSVVSVGGEGGAELHVSAHLSVETCELCIPGPVGEGGNRTQGLSLKLRSPPRCQGATDHGVFSSASISAARLIEQDAR</sequence>
<protein>
    <submittedName>
        <fullName evidence="1">Uncharacterized protein</fullName>
    </submittedName>
</protein>
<dbReference type="AlphaFoldDB" id="A0AAV2J074"/>
<organism evidence="1 2">
    <name type="scientific">Knipowitschia caucasica</name>
    <name type="common">Caucasian dwarf goby</name>
    <name type="synonym">Pomatoschistus caucasicus</name>
    <dbReference type="NCBI Taxonomy" id="637954"/>
    <lineage>
        <taxon>Eukaryota</taxon>
        <taxon>Metazoa</taxon>
        <taxon>Chordata</taxon>
        <taxon>Craniata</taxon>
        <taxon>Vertebrata</taxon>
        <taxon>Euteleostomi</taxon>
        <taxon>Actinopterygii</taxon>
        <taxon>Neopterygii</taxon>
        <taxon>Teleostei</taxon>
        <taxon>Neoteleostei</taxon>
        <taxon>Acanthomorphata</taxon>
        <taxon>Gobiaria</taxon>
        <taxon>Gobiiformes</taxon>
        <taxon>Gobioidei</taxon>
        <taxon>Gobiidae</taxon>
        <taxon>Gobiinae</taxon>
        <taxon>Knipowitschia</taxon>
    </lineage>
</organism>
<name>A0AAV2J074_KNICA</name>
<proteinExistence type="predicted"/>